<dbReference type="SUPFAM" id="SSF47090">
    <property type="entry name" value="PGBD-like"/>
    <property type="match status" value="1"/>
</dbReference>
<dbReference type="EMBL" id="BROH01000001">
    <property type="protein sequence ID" value="GKY87092.1"/>
    <property type="molecule type" value="Genomic_DNA"/>
</dbReference>
<dbReference type="Gene3D" id="1.10.101.10">
    <property type="entry name" value="PGBD-like superfamily/PGBD"/>
    <property type="match status" value="1"/>
</dbReference>
<gene>
    <name evidence="2" type="ORF">STA1M1_09610</name>
</gene>
<comment type="caution">
    <text evidence="2">The sequence shown here is derived from an EMBL/GenBank/DDBJ whole genome shotgun (WGS) entry which is preliminary data.</text>
</comment>
<keyword evidence="3" id="KW-1185">Reference proteome</keyword>
<evidence type="ECO:0000313" key="3">
    <source>
        <dbReference type="Proteomes" id="UP001144205"/>
    </source>
</evidence>
<feature type="domain" description="Peptidoglycan binding-like" evidence="1">
    <location>
        <begin position="62"/>
        <end position="112"/>
    </location>
</feature>
<proteinExistence type="predicted"/>
<name>A0ABQ5LQ10_9RHOB</name>
<organism evidence="2 3">
    <name type="scientific">Sinisalibacter aestuarii</name>
    <dbReference type="NCBI Taxonomy" id="2949426"/>
    <lineage>
        <taxon>Bacteria</taxon>
        <taxon>Pseudomonadati</taxon>
        <taxon>Pseudomonadota</taxon>
        <taxon>Alphaproteobacteria</taxon>
        <taxon>Rhodobacterales</taxon>
        <taxon>Roseobacteraceae</taxon>
        <taxon>Sinisalibacter</taxon>
    </lineage>
</organism>
<evidence type="ECO:0000313" key="2">
    <source>
        <dbReference type="EMBL" id="GKY87092.1"/>
    </source>
</evidence>
<dbReference type="InterPro" id="IPR036365">
    <property type="entry name" value="PGBD-like_sf"/>
</dbReference>
<sequence length="849" mass="88650">MLTREAQVFSTPTRIFHSVFFVSAFGIAFALSGSPGLAQSTPDRGSTEAHLLRIQAVQYTPEQIGNLQAWLADLGYESGVVDGIADRDLAAAIGAFEADQGLPPLGMVTDEVFSLVAQEWQGRTGTLQRMTTAAADTVGAGSAGANPAGGESCAALLAGLTLTPPASRMDFELSQADINSGLLGDEVGTTAQLFYTNEADNILIADESQNGVSARDGDDTIFVFNPGLGAAISADGGGDTIHICSLSKALNMVAPAEGMPVFDSMPDTIVIHAAAFAAASAMGHNQVQWLESVHKIDGAQILIPGFDARTDRIILRSPEPVTPQIIDDGFTAVVRAGPIEFRFLYSSPDAPSPLEGFIVETATTEDVGADQALTQTLLAGGAEEMFGLSAAQLAGLEAGGVPEPGETETGVAIRPDDPARASAEGTCETLAGYTGLDPAEDNITTASYGSRYSTWRDSDDAILLRGDGDQHFLVAGGGDDQIWLYDMSADSYIMAGPGADLVVLCSMEDVGGTVGLGNGDQDADTLVIGPDVLRDIPAGFTRQLILMEFQPEFDRLILPAGDYALEIDVQNLGLDNVITYGPLRITLLLSNLQDESRLRAAVRIGALPVRLYLDDMAARSVPILPAPALPVDPASWAAAHRLSGGPPPGAAPMQTCDHARMLQTVSAPVEEAPEHSLSALFLTYGDGDDTVVLRSVDDDPVNGILTGSEIATGAGDDMVHVFTGHAAVDPGPGADTVLVCALDALVFALSAAADGEPDTIIVDSGVFLTPVVEHLYRNIATTGFGDPTDRLVVRLPPGAAAKWDEIFGLIVVANGYETRISVGPTPDDLPPRHHIDPDKIVIWPLGASP</sequence>
<accession>A0ABQ5LQ10</accession>
<protein>
    <recommendedName>
        <fullName evidence="1">Peptidoglycan binding-like domain-containing protein</fullName>
    </recommendedName>
</protein>
<dbReference type="Pfam" id="PF01471">
    <property type="entry name" value="PG_binding_1"/>
    <property type="match status" value="1"/>
</dbReference>
<dbReference type="InterPro" id="IPR002477">
    <property type="entry name" value="Peptidoglycan-bd-like"/>
</dbReference>
<reference evidence="2" key="1">
    <citation type="journal article" date="2023" name="Int. J. Syst. Evol. Microbiol.">
        <title>Sinisalibacter aestuarii sp. nov., isolated from estuarine sediment of the Arakawa River.</title>
        <authorList>
            <person name="Arafat S.T."/>
            <person name="Hirano S."/>
            <person name="Sato A."/>
            <person name="Takeuchi K."/>
            <person name="Yasuda T."/>
            <person name="Terahara T."/>
            <person name="Hamada M."/>
            <person name="Kobayashi T."/>
        </authorList>
    </citation>
    <scope>NUCLEOTIDE SEQUENCE</scope>
    <source>
        <strain evidence="2">B-399</strain>
    </source>
</reference>
<dbReference type="Proteomes" id="UP001144205">
    <property type="component" value="Unassembled WGS sequence"/>
</dbReference>
<dbReference type="InterPro" id="IPR036366">
    <property type="entry name" value="PGBDSf"/>
</dbReference>
<evidence type="ECO:0000259" key="1">
    <source>
        <dbReference type="Pfam" id="PF01471"/>
    </source>
</evidence>